<reference evidence="1" key="1">
    <citation type="submission" date="2024-07" db="EMBL/GenBank/DDBJ databases">
        <authorList>
            <person name="Bringhurst R.M."/>
            <person name="Homer T.E."/>
        </authorList>
    </citation>
    <scope>NUCLEOTIDE SEQUENCE</scope>
</reference>
<evidence type="ECO:0008006" key="2">
    <source>
        <dbReference type="Google" id="ProtNLM"/>
    </source>
</evidence>
<sequence>MQCLTHVLRPLLFIAALAVTGNAIAKDVVVDELFCDSLALMSKAGAEAKQRGESEAKWRSNLIALRGYVVKNKDNVLYSILPKVQEEVSTVYSARRTPIDTYIASYNNCMGNEYGNVVTLNY</sequence>
<protein>
    <recommendedName>
        <fullName evidence="2">Valyl-tRNA synthetase</fullName>
    </recommendedName>
</protein>
<proteinExistence type="predicted"/>
<name>A0AB39CDB7_9VIRU</name>
<dbReference type="EMBL" id="PQ015378">
    <property type="protein sequence ID" value="XDJ14918.1"/>
    <property type="molecule type" value="Genomic_DNA"/>
</dbReference>
<evidence type="ECO:0000313" key="1">
    <source>
        <dbReference type="EMBL" id="XDJ14918.1"/>
    </source>
</evidence>
<accession>A0AB39CDB7</accession>
<organism evidence="1">
    <name type="scientific">Pseudomonas phage RVTF4</name>
    <dbReference type="NCBI Taxonomy" id="3236931"/>
    <lineage>
        <taxon>Viruses</taxon>
    </lineage>
</organism>